<sequence>MNDVVKLLPDSVANQIAAGEVIQRPASVVKELVENAVDAGASIIKITIKDAGRTLIQVVDNGCGMSPTDARLAFDRHSTSKINDANDLFSLKTMGFRGEALASICAVSEVELRTRRKDSDDPLGSCIVISGSKVESQEPVACAAGSCMMVKRLFFNVPARRKFLKSDSVEMSHILREFERLALVNPEVEFQLTHNDTLVHQLMRGSFKQRIVDLFGKSLDHQLVPIKSATSLVTINGFVCRPENARRRGALQYFMVNGRNMRHPYFHKAVMMCYDQLISADAQPSYFINFTVDPETIDVNIHPTKNEIKFENEQPIWQIITATVKEALGKFNAVPSIDFDTADAPEIP</sequence>
<feature type="non-terminal residue" evidence="1">
    <location>
        <position position="348"/>
    </location>
</feature>
<organism evidence="1 2">
    <name type="scientific">Muribaculum caecicola</name>
    <dbReference type="NCBI Taxonomy" id="3038144"/>
    <lineage>
        <taxon>Bacteria</taxon>
        <taxon>Pseudomonadati</taxon>
        <taxon>Bacteroidota</taxon>
        <taxon>Bacteroidia</taxon>
        <taxon>Bacteroidales</taxon>
        <taxon>Muribaculaceae</taxon>
        <taxon>Muribaculum</taxon>
    </lineage>
</organism>
<dbReference type="EMBL" id="SSTG01000041">
    <property type="protein sequence ID" value="THG52725.1"/>
    <property type="molecule type" value="Genomic_DNA"/>
</dbReference>
<reference evidence="1" key="1">
    <citation type="submission" date="2019-04" db="EMBL/GenBank/DDBJ databases">
        <title>Microbes associate with the intestines of laboratory mice.</title>
        <authorList>
            <person name="Navarre W."/>
            <person name="Wong E."/>
            <person name="Huang K.C."/>
            <person name="Tropini C."/>
            <person name="Ng K."/>
            <person name="Yu B."/>
        </authorList>
    </citation>
    <scope>NUCLEOTIDE SEQUENCE</scope>
    <source>
        <strain evidence="1">NM86_A22</strain>
    </source>
</reference>
<proteinExistence type="predicted"/>
<evidence type="ECO:0000313" key="2">
    <source>
        <dbReference type="Proteomes" id="UP000305401"/>
    </source>
</evidence>
<accession>A0AC61S5S6</accession>
<keyword evidence="2" id="KW-1185">Reference proteome</keyword>
<dbReference type="Proteomes" id="UP000305401">
    <property type="component" value="Unassembled WGS sequence"/>
</dbReference>
<keyword evidence="1" id="KW-0540">Nuclease</keyword>
<gene>
    <name evidence="1" type="primary">mutL</name>
    <name evidence="1" type="ORF">E5990_04885</name>
</gene>
<comment type="caution">
    <text evidence="1">The sequence shown here is derived from an EMBL/GenBank/DDBJ whole genome shotgun (WGS) entry which is preliminary data.</text>
</comment>
<name>A0AC61S5S6_9BACT</name>
<evidence type="ECO:0000313" key="1">
    <source>
        <dbReference type="EMBL" id="THG52725.1"/>
    </source>
</evidence>
<keyword evidence="1" id="KW-0378">Hydrolase</keyword>
<protein>
    <submittedName>
        <fullName evidence="1">DNA mismatch repair endonuclease MutL</fullName>
    </submittedName>
</protein>
<keyword evidence="1" id="KW-0255">Endonuclease</keyword>